<gene>
    <name evidence="6" type="ORF">GCM10023333_24410</name>
</gene>
<dbReference type="InterPro" id="IPR050109">
    <property type="entry name" value="HTH-type_TetR-like_transc_reg"/>
</dbReference>
<keyword evidence="7" id="KW-1185">Reference proteome</keyword>
<feature type="DNA-binding region" description="H-T-H motif" evidence="4">
    <location>
        <begin position="32"/>
        <end position="51"/>
    </location>
</feature>
<protein>
    <submittedName>
        <fullName evidence="6">TetR/AcrR family transcriptional regulator</fullName>
    </submittedName>
</protein>
<keyword evidence="3" id="KW-0804">Transcription</keyword>
<dbReference type="PANTHER" id="PTHR30055">
    <property type="entry name" value="HTH-TYPE TRANSCRIPTIONAL REGULATOR RUTR"/>
    <property type="match status" value="1"/>
</dbReference>
<dbReference type="PROSITE" id="PS50977">
    <property type="entry name" value="HTH_TETR_2"/>
    <property type="match status" value="1"/>
</dbReference>
<feature type="domain" description="HTH tetR-type" evidence="5">
    <location>
        <begin position="9"/>
        <end position="69"/>
    </location>
</feature>
<reference evidence="7" key="1">
    <citation type="journal article" date="2019" name="Int. J. Syst. Evol. Microbiol.">
        <title>The Global Catalogue of Microorganisms (GCM) 10K type strain sequencing project: providing services to taxonomists for standard genome sequencing and annotation.</title>
        <authorList>
            <consortium name="The Broad Institute Genomics Platform"/>
            <consortium name="The Broad Institute Genome Sequencing Center for Infectious Disease"/>
            <person name="Wu L."/>
            <person name="Ma J."/>
        </authorList>
    </citation>
    <scope>NUCLEOTIDE SEQUENCE [LARGE SCALE GENOMIC DNA]</scope>
    <source>
        <strain evidence="7">JCM 18401</strain>
    </source>
</reference>
<dbReference type="SUPFAM" id="SSF48498">
    <property type="entry name" value="Tetracyclin repressor-like, C-terminal domain"/>
    <property type="match status" value="1"/>
</dbReference>
<accession>A0ABP9F0L4</accession>
<evidence type="ECO:0000256" key="1">
    <source>
        <dbReference type="ARBA" id="ARBA00023015"/>
    </source>
</evidence>
<comment type="caution">
    <text evidence="6">The sequence shown here is derived from an EMBL/GenBank/DDBJ whole genome shotgun (WGS) entry which is preliminary data.</text>
</comment>
<dbReference type="InterPro" id="IPR036271">
    <property type="entry name" value="Tet_transcr_reg_TetR-rel_C_sf"/>
</dbReference>
<name>A0ABP9F0L4_9GAMM</name>
<dbReference type="InterPro" id="IPR009057">
    <property type="entry name" value="Homeodomain-like_sf"/>
</dbReference>
<evidence type="ECO:0000256" key="3">
    <source>
        <dbReference type="ARBA" id="ARBA00023163"/>
    </source>
</evidence>
<proteinExistence type="predicted"/>
<dbReference type="InterPro" id="IPR025996">
    <property type="entry name" value="MT1864/Rv1816-like_C"/>
</dbReference>
<dbReference type="RefSeq" id="WP_345335682.1">
    <property type="nucleotide sequence ID" value="NZ_BAABJZ010000082.1"/>
</dbReference>
<dbReference type="Pfam" id="PF00440">
    <property type="entry name" value="TetR_N"/>
    <property type="match status" value="1"/>
</dbReference>
<keyword evidence="1" id="KW-0805">Transcription regulation</keyword>
<evidence type="ECO:0000313" key="7">
    <source>
        <dbReference type="Proteomes" id="UP001499988"/>
    </source>
</evidence>
<dbReference type="InterPro" id="IPR001647">
    <property type="entry name" value="HTH_TetR"/>
</dbReference>
<dbReference type="PRINTS" id="PR00455">
    <property type="entry name" value="HTHTETR"/>
</dbReference>
<evidence type="ECO:0000256" key="2">
    <source>
        <dbReference type="ARBA" id="ARBA00023125"/>
    </source>
</evidence>
<dbReference type="EMBL" id="BAABJZ010000082">
    <property type="protein sequence ID" value="GAA4890291.1"/>
    <property type="molecule type" value="Genomic_DNA"/>
</dbReference>
<organism evidence="6 7">
    <name type="scientific">Ferrimonas pelagia</name>
    <dbReference type="NCBI Taxonomy" id="1177826"/>
    <lineage>
        <taxon>Bacteria</taxon>
        <taxon>Pseudomonadati</taxon>
        <taxon>Pseudomonadota</taxon>
        <taxon>Gammaproteobacteria</taxon>
        <taxon>Alteromonadales</taxon>
        <taxon>Ferrimonadaceae</taxon>
        <taxon>Ferrimonas</taxon>
    </lineage>
</organism>
<evidence type="ECO:0000259" key="5">
    <source>
        <dbReference type="PROSITE" id="PS50977"/>
    </source>
</evidence>
<keyword evidence="2 4" id="KW-0238">DNA-binding</keyword>
<dbReference type="Proteomes" id="UP001499988">
    <property type="component" value="Unassembled WGS sequence"/>
</dbReference>
<dbReference type="PANTHER" id="PTHR30055:SF220">
    <property type="entry name" value="TETR-FAMILY REGULATORY PROTEIN"/>
    <property type="match status" value="1"/>
</dbReference>
<dbReference type="Pfam" id="PF13305">
    <property type="entry name" value="TetR_C_33"/>
    <property type="match status" value="1"/>
</dbReference>
<evidence type="ECO:0000313" key="6">
    <source>
        <dbReference type="EMBL" id="GAA4890291.1"/>
    </source>
</evidence>
<evidence type="ECO:0000256" key="4">
    <source>
        <dbReference type="PROSITE-ProRule" id="PRU00335"/>
    </source>
</evidence>
<sequence length="208" mass="22604">MSSQRYHHGDLKQALLDQAQKMLRDEGVEAMSLRRLAAAAGVSHMAPYAHFKNKAELLQAVATEGLNALAQEMERVAESISEPAALVLEYGVVYVEYALQHPQLYRLMLGQVGAFPDAAPDSALQSAKWQALQQASKRPFRLLQGAFALVCDDEVQTRAQALGAWSLVHGVAALITDGHIRVPQGMNIRDFLMLAGDHLPGTAALPQP</sequence>
<dbReference type="SUPFAM" id="SSF46689">
    <property type="entry name" value="Homeodomain-like"/>
    <property type="match status" value="1"/>
</dbReference>
<dbReference type="Gene3D" id="1.10.357.10">
    <property type="entry name" value="Tetracycline Repressor, domain 2"/>
    <property type="match status" value="1"/>
</dbReference>